<dbReference type="InterPro" id="IPR017900">
    <property type="entry name" value="4Fe4S_Fe_S_CS"/>
</dbReference>
<evidence type="ECO:0000256" key="3">
    <source>
        <dbReference type="ARBA" id="ARBA00023014"/>
    </source>
</evidence>
<dbReference type="Gene3D" id="3.30.70.20">
    <property type="match status" value="1"/>
</dbReference>
<dbReference type="Pfam" id="PF13237">
    <property type="entry name" value="Fer4_10"/>
    <property type="match status" value="1"/>
</dbReference>
<dbReference type="InterPro" id="IPR017896">
    <property type="entry name" value="4Fe4S_Fe-S-bd"/>
</dbReference>
<dbReference type="Proteomes" id="UP000462760">
    <property type="component" value="Unassembled WGS sequence"/>
</dbReference>
<comment type="caution">
    <text evidence="6">The sequence shown here is derived from an EMBL/GenBank/DDBJ whole genome shotgun (WGS) entry which is preliminary data.</text>
</comment>
<dbReference type="PANTHER" id="PTHR43122">
    <property type="entry name" value="FERREDOXIN SUBUNIT OF PYRUVATE:FLAVODOXIN OXIDOREDUCTASE-RELATED"/>
    <property type="match status" value="1"/>
</dbReference>
<feature type="domain" description="4Fe-4S ferredoxin-type" evidence="4">
    <location>
        <begin position="315"/>
        <end position="344"/>
    </location>
</feature>
<evidence type="ECO:0000313" key="5">
    <source>
        <dbReference type="EMBL" id="MCG4565711.1"/>
    </source>
</evidence>
<name>A0A844FGF0_9FIRM</name>
<evidence type="ECO:0000313" key="8">
    <source>
        <dbReference type="Proteomes" id="UP001108123"/>
    </source>
</evidence>
<evidence type="ECO:0000256" key="1">
    <source>
        <dbReference type="ARBA" id="ARBA00022723"/>
    </source>
</evidence>
<dbReference type="SUPFAM" id="SSF54862">
    <property type="entry name" value="4Fe-4S ferredoxins"/>
    <property type="match status" value="1"/>
</dbReference>
<evidence type="ECO:0000259" key="4">
    <source>
        <dbReference type="PROSITE" id="PS51379"/>
    </source>
</evidence>
<dbReference type="PROSITE" id="PS51379">
    <property type="entry name" value="4FE4S_FER_2"/>
    <property type="match status" value="2"/>
</dbReference>
<evidence type="ECO:0000256" key="2">
    <source>
        <dbReference type="ARBA" id="ARBA00023004"/>
    </source>
</evidence>
<keyword evidence="1" id="KW-0479">Metal-binding</keyword>
<dbReference type="GO" id="GO:0051536">
    <property type="term" value="F:iron-sulfur cluster binding"/>
    <property type="evidence" value="ECO:0007669"/>
    <property type="project" value="UniProtKB-KW"/>
</dbReference>
<feature type="domain" description="4Fe-4S ferredoxin-type" evidence="4">
    <location>
        <begin position="345"/>
        <end position="373"/>
    </location>
</feature>
<dbReference type="Pfam" id="PF04015">
    <property type="entry name" value="DUF362"/>
    <property type="match status" value="1"/>
</dbReference>
<organism evidence="6 7">
    <name type="scientific">Anaerosalibacter bizertensis</name>
    <dbReference type="NCBI Taxonomy" id="932217"/>
    <lineage>
        <taxon>Bacteria</taxon>
        <taxon>Bacillati</taxon>
        <taxon>Bacillota</taxon>
        <taxon>Tissierellia</taxon>
        <taxon>Tissierellales</taxon>
        <taxon>Sporanaerobacteraceae</taxon>
        <taxon>Anaerosalibacter</taxon>
    </lineage>
</organism>
<reference evidence="6 7" key="1">
    <citation type="submission" date="2019-08" db="EMBL/GenBank/DDBJ databases">
        <title>In-depth cultivation of the pig gut microbiome towards novel bacterial diversity and tailored functional studies.</title>
        <authorList>
            <person name="Wylensek D."/>
            <person name="Hitch T.C.A."/>
            <person name="Clavel T."/>
        </authorList>
    </citation>
    <scope>NUCLEOTIDE SEQUENCE [LARGE SCALE GENOMIC DNA]</scope>
    <source>
        <strain evidence="6 7">Med78-601-WT-4W-RMD-3</strain>
    </source>
</reference>
<dbReference type="PANTHER" id="PTHR43122:SF1">
    <property type="entry name" value="IRON-SULFUR-BINDING PROTEIN"/>
    <property type="match status" value="1"/>
</dbReference>
<keyword evidence="8" id="KW-1185">Reference proteome</keyword>
<dbReference type="EMBL" id="VULR01000005">
    <property type="protein sequence ID" value="MSS43040.1"/>
    <property type="molecule type" value="Genomic_DNA"/>
</dbReference>
<protein>
    <submittedName>
        <fullName evidence="6">DUF362 domain-containing protein</fullName>
    </submittedName>
</protein>
<dbReference type="OrthoDB" id="9794954at2"/>
<keyword evidence="2" id="KW-0408">Iron</keyword>
<reference evidence="5" key="2">
    <citation type="submission" date="2022-01" db="EMBL/GenBank/DDBJ databases">
        <title>Collection of gut derived symbiotic bacterial strains cultured from healthy donors.</title>
        <authorList>
            <person name="Lin H."/>
            <person name="Kohout C."/>
            <person name="Waligurski E."/>
            <person name="Pamer E.G."/>
        </authorList>
    </citation>
    <scope>NUCLEOTIDE SEQUENCE</scope>
    <source>
        <strain evidence="5">MSK.14.39</strain>
    </source>
</reference>
<dbReference type="EMBL" id="JAKNID010000047">
    <property type="protein sequence ID" value="MCG4565711.1"/>
    <property type="molecule type" value="Genomic_DNA"/>
</dbReference>
<dbReference type="GO" id="GO:0046872">
    <property type="term" value="F:metal ion binding"/>
    <property type="evidence" value="ECO:0007669"/>
    <property type="project" value="UniProtKB-KW"/>
</dbReference>
<proteinExistence type="predicted"/>
<keyword evidence="3" id="KW-0411">Iron-sulfur</keyword>
<dbReference type="Proteomes" id="UP001108123">
    <property type="component" value="Unassembled WGS sequence"/>
</dbReference>
<evidence type="ECO:0000313" key="6">
    <source>
        <dbReference type="EMBL" id="MSS43040.1"/>
    </source>
</evidence>
<dbReference type="RefSeq" id="WP_154483720.1">
    <property type="nucleotide sequence ID" value="NZ_JAKNID010000047.1"/>
</dbReference>
<accession>A0A844FGF0</accession>
<dbReference type="AlphaFoldDB" id="A0A844FGF0"/>
<dbReference type="PROSITE" id="PS00198">
    <property type="entry name" value="4FE4S_FER_1"/>
    <property type="match status" value="2"/>
</dbReference>
<evidence type="ECO:0000313" key="7">
    <source>
        <dbReference type="Proteomes" id="UP000462760"/>
    </source>
</evidence>
<dbReference type="InterPro" id="IPR007160">
    <property type="entry name" value="DUF362"/>
</dbReference>
<sequence length="383" mass="42895">MEKVSIVECDSYDYKKVEKKVFECLDNIDSLKKQIKKGNKVLVKANLLKKNFPDEAVTTHPYVVEGVVRYLQKLGCEVIVGDSPGGPFNEKSLRTTYKATGMFEVQKRTGCQLNFDTSYVEINNDNAKLLKHMKIVKAFNEVDFVVSAAKLKTHAMMTYTGAVKNLFGTIPGLTKADYHFRMNSIDNFSNALVDICEYVKPVFSIIDGIEGMEGDGPSSGDKRFVGLLMASENPHALDTIASYIVGIEPLSIPTIKRAKERELFSGDIDDIEVVGTKIEEIDIEPFKLPASTSINFIGGRVPKFLEKWVLNNFRPSPVFNHDMCISCGICANSCPPKAIDMSSKYPEVDLKQCIRCFCCHELCPKKAIDIKKEGLNKKIFNRR</sequence>
<gene>
    <name evidence="6" type="ORF">FYJ27_04740</name>
    <name evidence="5" type="ORF">L0P62_09650</name>
</gene>